<dbReference type="SUPFAM" id="SSF56954">
    <property type="entry name" value="Outer membrane efflux proteins (OEP)"/>
    <property type="match status" value="1"/>
</dbReference>
<dbReference type="PANTHER" id="PTHR30203:SF24">
    <property type="entry name" value="BLR4935 PROTEIN"/>
    <property type="match status" value="1"/>
</dbReference>
<evidence type="ECO:0000256" key="1">
    <source>
        <dbReference type="SAM" id="MobiDB-lite"/>
    </source>
</evidence>
<protein>
    <recommendedName>
        <fullName evidence="5">Copper resistance protein</fullName>
    </recommendedName>
</protein>
<dbReference type="STRING" id="1526658.BHK69_18930"/>
<keyword evidence="4" id="KW-1185">Reference proteome</keyword>
<gene>
    <name evidence="3" type="ORF">BHK69_18930</name>
</gene>
<organism evidence="3 4">
    <name type="scientific">Bosea vaviloviae</name>
    <dbReference type="NCBI Taxonomy" id="1526658"/>
    <lineage>
        <taxon>Bacteria</taxon>
        <taxon>Pseudomonadati</taxon>
        <taxon>Pseudomonadota</taxon>
        <taxon>Alphaproteobacteria</taxon>
        <taxon>Hyphomicrobiales</taxon>
        <taxon>Boseaceae</taxon>
        <taxon>Bosea</taxon>
    </lineage>
</organism>
<feature type="region of interest" description="Disordered" evidence="1">
    <location>
        <begin position="471"/>
        <end position="492"/>
    </location>
</feature>
<proteinExistence type="predicted"/>
<evidence type="ECO:0008006" key="5">
    <source>
        <dbReference type="Google" id="ProtNLM"/>
    </source>
</evidence>
<feature type="signal peptide" evidence="2">
    <location>
        <begin position="1"/>
        <end position="27"/>
    </location>
</feature>
<feature type="chain" id="PRO_5009099953" description="Copper resistance protein" evidence="2">
    <location>
        <begin position="28"/>
        <end position="492"/>
    </location>
</feature>
<evidence type="ECO:0000256" key="2">
    <source>
        <dbReference type="SAM" id="SignalP"/>
    </source>
</evidence>
<dbReference type="GO" id="GO:0015562">
    <property type="term" value="F:efflux transmembrane transporter activity"/>
    <property type="evidence" value="ECO:0007669"/>
    <property type="project" value="InterPro"/>
</dbReference>
<dbReference type="EMBL" id="CP017147">
    <property type="protein sequence ID" value="AOO82241.1"/>
    <property type="molecule type" value="Genomic_DNA"/>
</dbReference>
<dbReference type="AlphaFoldDB" id="A0A1D7U4H1"/>
<dbReference type="PANTHER" id="PTHR30203">
    <property type="entry name" value="OUTER MEMBRANE CATION EFFLUX PROTEIN"/>
    <property type="match status" value="1"/>
</dbReference>
<keyword evidence="2" id="KW-0732">Signal</keyword>
<sequence>MTASIRLQRIRHALSLIALTAALGGCASFSPDGGVGTAQFLALSELDKDAVKISNEADAISAQARVEKLLKGAVSADAAVQIALLNNRGLQASYNDLGLAEAQMVAASLPPNPRFAVSRLTGRLETEIERTVVASLFALATLPARREIAADTFRNAQLKAADATFKLAADTRRQFYRAVAANQQVGYLQQAVATSEATSELIKRLGESGGMNKLEQAREHALYAETTAQLAKAKLQQKVERERLIRLLGLWGRDTALRLPASLPPLPARLQSAKEVEAQALKKRLDLQIARGDLDILAKRLGLTQATRFVNDVDLLGRRTADRKNTFTVDGDGAVQVDREKRNLKTLELEFEIPLFDFGQSKVAAAEQTYLASANRLAEKAVNIRSEAREAYTGYRGTWDIARHYQNQVLPLRKVIQDESLLQYSGMLIDVTTLIVDARARILSNAQAVEARRDFWIASVDLKHVVIGGGGSGGGSPGSAVAAASDGGAPAH</sequence>
<evidence type="ECO:0000313" key="3">
    <source>
        <dbReference type="EMBL" id="AOO82241.1"/>
    </source>
</evidence>
<name>A0A1D7U4H1_9HYPH</name>
<dbReference type="KEGG" id="bvv:BHK69_18930"/>
<evidence type="ECO:0000313" key="4">
    <source>
        <dbReference type="Proteomes" id="UP000094969"/>
    </source>
</evidence>
<dbReference type="Proteomes" id="UP000094969">
    <property type="component" value="Chromosome"/>
</dbReference>
<feature type="compositionally biased region" description="Low complexity" evidence="1">
    <location>
        <begin position="478"/>
        <end position="492"/>
    </location>
</feature>
<dbReference type="PROSITE" id="PS51257">
    <property type="entry name" value="PROKAR_LIPOPROTEIN"/>
    <property type="match status" value="1"/>
</dbReference>
<dbReference type="OrthoDB" id="237412at2"/>
<accession>A0A1D7U4H1</accession>
<dbReference type="RefSeq" id="WP_069691451.1">
    <property type="nucleotide sequence ID" value="NZ_CP017147.1"/>
</dbReference>
<dbReference type="Gene3D" id="1.20.1600.10">
    <property type="entry name" value="Outer membrane efflux proteins (OEP)"/>
    <property type="match status" value="1"/>
</dbReference>
<dbReference type="InterPro" id="IPR010131">
    <property type="entry name" value="MdtP/NodT-like"/>
</dbReference>
<reference evidence="3 4" key="1">
    <citation type="journal article" date="2015" name="Antonie Van Leeuwenhoek">
        <title>Bosea vaviloviae sp. nov., a new species of slow-growing rhizobia isolated from nodules of the relict species Vavilovia formosa (Stev.) Fed.</title>
        <authorList>
            <person name="Safronova V.I."/>
            <person name="Kuznetsova I.G."/>
            <person name="Sazanova A.L."/>
            <person name="Kimeklis A.K."/>
            <person name="Belimov A.A."/>
            <person name="Andronov E.E."/>
            <person name="Pinaev A.G."/>
            <person name="Chizhevskaya E.P."/>
            <person name="Pukhaev A.R."/>
            <person name="Popov K.P."/>
            <person name="Willems A."/>
            <person name="Tikhonovich I.A."/>
        </authorList>
    </citation>
    <scope>NUCLEOTIDE SEQUENCE [LARGE SCALE GENOMIC DNA]</scope>
    <source>
        <strain evidence="3 4">Vaf18</strain>
    </source>
</reference>